<name>A0A8X6KLY7_9ARAC</name>
<dbReference type="EMBL" id="BMAV01027359">
    <property type="protein sequence ID" value="GFS58675.1"/>
    <property type="molecule type" value="Genomic_DNA"/>
</dbReference>
<dbReference type="EMBL" id="BMAV01018652">
    <property type="protein sequence ID" value="GFY71170.1"/>
    <property type="molecule type" value="Genomic_DNA"/>
</dbReference>
<keyword evidence="3" id="KW-1185">Reference proteome</keyword>
<evidence type="ECO:0000313" key="1">
    <source>
        <dbReference type="EMBL" id="GFS58675.1"/>
    </source>
</evidence>
<protein>
    <submittedName>
        <fullName evidence="1">Uncharacterized protein</fullName>
    </submittedName>
</protein>
<comment type="caution">
    <text evidence="1">The sequence shown here is derived from an EMBL/GenBank/DDBJ whole genome shotgun (WGS) entry which is preliminary data.</text>
</comment>
<dbReference type="Proteomes" id="UP000886998">
    <property type="component" value="Unassembled WGS sequence"/>
</dbReference>
<dbReference type="AlphaFoldDB" id="A0A8X6KLY7"/>
<evidence type="ECO:0000313" key="3">
    <source>
        <dbReference type="Proteomes" id="UP000886998"/>
    </source>
</evidence>
<sequence>MLRKYNQICKGWALEVDGHEMCLSNNRKKSKGDYLLLELGEIGNLKTGQKEFGAIKISSMFYPAYLSSEEGISTTNLWIVHVMENLFGLVVVELWCWNISIYTLEPL</sequence>
<gene>
    <name evidence="2" type="ORF">TNIN_193081</name>
    <name evidence="1" type="ORF">TNIN_354301</name>
</gene>
<proteinExistence type="predicted"/>
<reference evidence="1" key="1">
    <citation type="submission" date="2020-08" db="EMBL/GenBank/DDBJ databases">
        <title>Multicomponent nature underlies the extraordinary mechanical properties of spider dragline silk.</title>
        <authorList>
            <person name="Kono N."/>
            <person name="Nakamura H."/>
            <person name="Mori M."/>
            <person name="Yoshida Y."/>
            <person name="Ohtoshi R."/>
            <person name="Malay A.D."/>
            <person name="Moran D.A.P."/>
            <person name="Tomita M."/>
            <person name="Numata K."/>
            <person name="Arakawa K."/>
        </authorList>
    </citation>
    <scope>NUCLEOTIDE SEQUENCE</scope>
</reference>
<evidence type="ECO:0000313" key="2">
    <source>
        <dbReference type="EMBL" id="GFY71170.1"/>
    </source>
</evidence>
<accession>A0A8X6KLY7</accession>
<organism evidence="1 3">
    <name type="scientific">Trichonephila inaurata madagascariensis</name>
    <dbReference type="NCBI Taxonomy" id="2747483"/>
    <lineage>
        <taxon>Eukaryota</taxon>
        <taxon>Metazoa</taxon>
        <taxon>Ecdysozoa</taxon>
        <taxon>Arthropoda</taxon>
        <taxon>Chelicerata</taxon>
        <taxon>Arachnida</taxon>
        <taxon>Araneae</taxon>
        <taxon>Araneomorphae</taxon>
        <taxon>Entelegynae</taxon>
        <taxon>Araneoidea</taxon>
        <taxon>Nephilidae</taxon>
        <taxon>Trichonephila</taxon>
        <taxon>Trichonephila inaurata</taxon>
    </lineage>
</organism>